<keyword evidence="5" id="KW-1185">Reference proteome</keyword>
<dbReference type="InterPro" id="IPR015940">
    <property type="entry name" value="UBA"/>
</dbReference>
<dbReference type="GO" id="GO:0005634">
    <property type="term" value="C:nucleus"/>
    <property type="evidence" value="ECO:0007669"/>
    <property type="project" value="TreeGrafter"/>
</dbReference>
<feature type="domain" description="UBA" evidence="3">
    <location>
        <begin position="4"/>
        <end position="44"/>
    </location>
</feature>
<protein>
    <recommendedName>
        <fullName evidence="3">UBA domain-containing protein</fullName>
    </recommendedName>
</protein>
<name>A0AAN8MT83_9PEZI</name>
<dbReference type="Proteomes" id="UP001313282">
    <property type="component" value="Unassembled WGS sequence"/>
</dbReference>
<feature type="coiled-coil region" evidence="1">
    <location>
        <begin position="508"/>
        <end position="546"/>
    </location>
</feature>
<dbReference type="GO" id="GO:0005829">
    <property type="term" value="C:cytosol"/>
    <property type="evidence" value="ECO:0007669"/>
    <property type="project" value="TreeGrafter"/>
</dbReference>
<dbReference type="PROSITE" id="PS50030">
    <property type="entry name" value="UBA"/>
    <property type="match status" value="1"/>
</dbReference>
<feature type="compositionally biased region" description="Polar residues" evidence="2">
    <location>
        <begin position="128"/>
        <end position="155"/>
    </location>
</feature>
<feature type="compositionally biased region" description="Basic and acidic residues" evidence="2">
    <location>
        <begin position="701"/>
        <end position="721"/>
    </location>
</feature>
<feature type="compositionally biased region" description="Pro residues" evidence="2">
    <location>
        <begin position="846"/>
        <end position="856"/>
    </location>
</feature>
<dbReference type="Gene3D" id="1.10.8.10">
    <property type="entry name" value="DNA helicase RuvA subunit, C-terminal domain"/>
    <property type="match status" value="1"/>
</dbReference>
<dbReference type="EMBL" id="JAVHNR010000011">
    <property type="protein sequence ID" value="KAK6330758.1"/>
    <property type="molecule type" value="Genomic_DNA"/>
</dbReference>
<organism evidence="4 5">
    <name type="scientific">Orbilia javanica</name>
    <dbReference type="NCBI Taxonomy" id="47235"/>
    <lineage>
        <taxon>Eukaryota</taxon>
        <taxon>Fungi</taxon>
        <taxon>Dikarya</taxon>
        <taxon>Ascomycota</taxon>
        <taxon>Pezizomycotina</taxon>
        <taxon>Orbiliomycetes</taxon>
        <taxon>Orbiliales</taxon>
        <taxon>Orbiliaceae</taxon>
        <taxon>Orbilia</taxon>
    </lineage>
</organism>
<gene>
    <name evidence="4" type="ORF">TWF718_002959</name>
</gene>
<comment type="caution">
    <text evidence="4">The sequence shown here is derived from an EMBL/GenBank/DDBJ whole genome shotgun (WGS) entry which is preliminary data.</text>
</comment>
<reference evidence="4 5" key="1">
    <citation type="submission" date="2019-10" db="EMBL/GenBank/DDBJ databases">
        <authorList>
            <person name="Palmer J.M."/>
        </authorList>
    </citation>
    <scope>NUCLEOTIDE SEQUENCE [LARGE SCALE GENOMIC DNA]</scope>
    <source>
        <strain evidence="4 5">TWF718</strain>
    </source>
</reference>
<dbReference type="PROSITE" id="PS50330">
    <property type="entry name" value="UIM"/>
    <property type="match status" value="1"/>
</dbReference>
<sequence length="868" mass="97506">MSDQIPPELIAQAVEFGIPAQDAEECLRRTNNNIEEAINYFYNGNLARDRTENNWDEKVWGADRYGPQPDPQGNVNALDYLSQAADSVLRDPIGAKSRPPSPSKTFQIHHPIDGEDADLQKAIKASMEDSQSSGQNYSAYTGPQTTGTVGYTPGTNFKRADNDTQYDSGAWALAVRGQGETSAIEIFLDPPPNQRKRVPEQPAFLRPSTGSGSLGPLLTIMHSIPTARDVLLQPDHLLEDYGQQENWWAGHIIQIPRIVNEDDIDPIPPENLEVVRESQRLMAFLSGTERAYGTAESLGSIHNVFDADPGSIVSNYFCSLREAIRLLNNDPNMRTPLQSKAVKVSPNGEEGSQVFEVFDLTIKNHVIEQGGNLYDALDTIFWDDLDESEVFAEYFGDVCTIQARVEDPNTRPCSIDIPVEMYFDRYTKEFKDHVATIKKAKVEIQGKIDELSAKERKIRLYSPMFQPNKSLDMMKVIARTRKYFELSSDPDSVLPTGDVVPEEHAKKCSETAKQLAEIEERIKQKLADLKKQRDELRDELEKLKSIFTSPEKTVDGAPALHRYLLRGVSTDRGVTYVRREKLVPHINLEEEGAPTEIKKQHEWWFIEYRTLQLAYSEESYGSYNIKVVSEEDVLKAARSEGNGLVLLAYAKEESADVKQTIGIEDLPEALQQFVTRDNENFTKEIAEAAARPQLYSKKRPHDQEWNTDKPFANRDYVRQWDSHYQGGTANSSRHATPGSSRRNSFDTADMNDGNEDDLKAVPRPPSPPAAPPNVSFATPGPSVHFADQNEGFQGAYGSRHEIMAIEEEGRTRQKPVMADDDDHEMTHGSQHIEFAEDGTLREAIMPVPPPPPPQVPPLKGRARFDLDD</sequence>
<feature type="compositionally biased region" description="Polar residues" evidence="2">
    <location>
        <begin position="725"/>
        <end position="746"/>
    </location>
</feature>
<dbReference type="InterPro" id="IPR003903">
    <property type="entry name" value="UIM_dom"/>
</dbReference>
<evidence type="ECO:0000256" key="1">
    <source>
        <dbReference type="SAM" id="Coils"/>
    </source>
</evidence>
<accession>A0AAN8MT83</accession>
<evidence type="ECO:0000256" key="2">
    <source>
        <dbReference type="SAM" id="MobiDB-lite"/>
    </source>
</evidence>
<dbReference type="InterPro" id="IPR055335">
    <property type="entry name" value="Ucp6/RUP1"/>
</dbReference>
<proteinExistence type="predicted"/>
<dbReference type="PANTHER" id="PTHR39597">
    <property type="entry name" value="UBA DOMAIN-CONTAINING PROTEIN RUP1"/>
    <property type="match status" value="1"/>
</dbReference>
<evidence type="ECO:0000259" key="3">
    <source>
        <dbReference type="PROSITE" id="PS50030"/>
    </source>
</evidence>
<dbReference type="PANTHER" id="PTHR39597:SF1">
    <property type="entry name" value="UBA DOMAIN-CONTAINING PROTEIN RUP1"/>
    <property type="match status" value="1"/>
</dbReference>
<dbReference type="CDD" id="cd14297">
    <property type="entry name" value="UBA2_spUBP14_like"/>
    <property type="match status" value="1"/>
</dbReference>
<feature type="region of interest" description="Disordered" evidence="2">
    <location>
        <begin position="126"/>
        <end position="162"/>
    </location>
</feature>
<dbReference type="InterPro" id="IPR009060">
    <property type="entry name" value="UBA-like_sf"/>
</dbReference>
<dbReference type="SUPFAM" id="SSF46934">
    <property type="entry name" value="UBA-like"/>
    <property type="match status" value="1"/>
</dbReference>
<dbReference type="AlphaFoldDB" id="A0AAN8MT83"/>
<keyword evidence="1" id="KW-0175">Coiled coil</keyword>
<feature type="region of interest" description="Disordered" evidence="2">
    <location>
        <begin position="842"/>
        <end position="868"/>
    </location>
</feature>
<evidence type="ECO:0000313" key="4">
    <source>
        <dbReference type="EMBL" id="KAK6330758.1"/>
    </source>
</evidence>
<feature type="compositionally biased region" description="Pro residues" evidence="2">
    <location>
        <begin position="762"/>
        <end position="771"/>
    </location>
</feature>
<evidence type="ECO:0000313" key="5">
    <source>
        <dbReference type="Proteomes" id="UP001313282"/>
    </source>
</evidence>
<feature type="region of interest" description="Disordered" evidence="2">
    <location>
        <begin position="692"/>
        <end position="789"/>
    </location>
</feature>
<dbReference type="GO" id="GO:0016579">
    <property type="term" value="P:protein deubiquitination"/>
    <property type="evidence" value="ECO:0007669"/>
    <property type="project" value="TreeGrafter"/>
</dbReference>